<evidence type="ECO:0000313" key="8">
    <source>
        <dbReference type="Proteomes" id="UP001498398"/>
    </source>
</evidence>
<keyword evidence="4" id="KW-0560">Oxidoreductase</keyword>
<sequence>MHPINIFSNHLLERAIEDLKERVWHPESTHCLRRTLGVDLERIAIALRKAIHHKVVLPIFAAEYFDLPLAKRDSMLAEWRTAEIKFYERNVVFVDKEGVSLLWFLPDLVANDIKHKVFRKTPLVQKKMVKCIAAANNPEVDISAKPKGWRASQLQFLEKKPKPVVFPGICNFSFGWRPAGHEFVFIPQQWTNAEVASSNSLREPLDMVRQTEEWLHQISQLQIIVSLVLSFIHPDLYTAGRRTLDKCCQEDSPATSHWANKWNSVFTALTVISSRLTVPHTDSKGALNYFDALIGIGTATKPRLILRELNASFLYKAGTGVFFSGRGWTHEVPDWGNGERLCYASYMRPEMIEYGGGKLDGFGLKLPLP</sequence>
<proteinExistence type="predicted"/>
<evidence type="ECO:0000256" key="4">
    <source>
        <dbReference type="ARBA" id="ARBA00023002"/>
    </source>
</evidence>
<keyword evidence="2" id="KW-0479">Metal-binding</keyword>
<evidence type="ECO:0000256" key="3">
    <source>
        <dbReference type="ARBA" id="ARBA00022964"/>
    </source>
</evidence>
<dbReference type="Pfam" id="PF12851">
    <property type="entry name" value="Tet_JBP"/>
    <property type="match status" value="1"/>
</dbReference>
<dbReference type="Proteomes" id="UP001498398">
    <property type="component" value="Unassembled WGS sequence"/>
</dbReference>
<feature type="domain" description="2OGFeDO JBP1/TET oxygenase" evidence="6">
    <location>
        <begin position="212"/>
        <end position="348"/>
    </location>
</feature>
<comment type="caution">
    <text evidence="7">The sequence shown here is derived from an EMBL/GenBank/DDBJ whole genome shotgun (WGS) entry which is preliminary data.</text>
</comment>
<protein>
    <recommendedName>
        <fullName evidence="6">2OGFeDO JBP1/TET oxygenase domain-containing protein</fullName>
    </recommendedName>
</protein>
<comment type="cofactor">
    <cofactor evidence="1">
        <name>Fe(2+)</name>
        <dbReference type="ChEBI" id="CHEBI:29033"/>
    </cofactor>
</comment>
<evidence type="ECO:0000259" key="6">
    <source>
        <dbReference type="Pfam" id="PF12851"/>
    </source>
</evidence>
<gene>
    <name evidence="7" type="ORF">VKT23_012824</name>
</gene>
<dbReference type="Gene3D" id="3.60.130.30">
    <property type="match status" value="1"/>
</dbReference>
<reference evidence="7 8" key="1">
    <citation type="submission" date="2024-01" db="EMBL/GenBank/DDBJ databases">
        <title>A draft genome for the cacao thread blight pathogen Marasmiellus scandens.</title>
        <authorList>
            <person name="Baruah I.K."/>
            <person name="Leung J."/>
            <person name="Bukari Y."/>
            <person name="Amoako-Attah I."/>
            <person name="Meinhardt L.W."/>
            <person name="Bailey B.A."/>
            <person name="Cohen S.P."/>
        </authorList>
    </citation>
    <scope>NUCLEOTIDE SEQUENCE [LARGE SCALE GENOMIC DNA]</scope>
    <source>
        <strain evidence="7 8">GH-19</strain>
    </source>
</reference>
<dbReference type="EMBL" id="JBANRG010000033">
    <property type="protein sequence ID" value="KAK7450515.1"/>
    <property type="molecule type" value="Genomic_DNA"/>
</dbReference>
<accession>A0ABR1J4H2</accession>
<keyword evidence="3" id="KW-0223">Dioxygenase</keyword>
<organism evidence="7 8">
    <name type="scientific">Marasmiellus scandens</name>
    <dbReference type="NCBI Taxonomy" id="2682957"/>
    <lineage>
        <taxon>Eukaryota</taxon>
        <taxon>Fungi</taxon>
        <taxon>Dikarya</taxon>
        <taxon>Basidiomycota</taxon>
        <taxon>Agaricomycotina</taxon>
        <taxon>Agaricomycetes</taxon>
        <taxon>Agaricomycetidae</taxon>
        <taxon>Agaricales</taxon>
        <taxon>Marasmiineae</taxon>
        <taxon>Omphalotaceae</taxon>
        <taxon>Marasmiellus</taxon>
    </lineage>
</organism>
<keyword evidence="5" id="KW-0408">Iron</keyword>
<evidence type="ECO:0000256" key="2">
    <source>
        <dbReference type="ARBA" id="ARBA00022723"/>
    </source>
</evidence>
<dbReference type="InterPro" id="IPR024779">
    <property type="entry name" value="2OGFeDO_JBP1/TET_oxygenase_dom"/>
</dbReference>
<name>A0ABR1J4H2_9AGAR</name>
<evidence type="ECO:0000256" key="5">
    <source>
        <dbReference type="ARBA" id="ARBA00023004"/>
    </source>
</evidence>
<evidence type="ECO:0000313" key="7">
    <source>
        <dbReference type="EMBL" id="KAK7450515.1"/>
    </source>
</evidence>
<keyword evidence="8" id="KW-1185">Reference proteome</keyword>
<evidence type="ECO:0000256" key="1">
    <source>
        <dbReference type="ARBA" id="ARBA00001954"/>
    </source>
</evidence>